<evidence type="ECO:0000256" key="1">
    <source>
        <dbReference type="ARBA" id="ARBA00004123"/>
    </source>
</evidence>
<evidence type="ECO:0000256" key="2">
    <source>
        <dbReference type="ARBA" id="ARBA00022763"/>
    </source>
</evidence>
<reference evidence="7 8" key="1">
    <citation type="submission" date="2022-03" db="EMBL/GenBank/DDBJ databases">
        <authorList>
            <person name="Nunn A."/>
            <person name="Chopra R."/>
            <person name="Nunn A."/>
            <person name="Contreras Garrido A."/>
        </authorList>
    </citation>
    <scope>NUCLEOTIDE SEQUENCE [LARGE SCALE GENOMIC DNA]</scope>
</reference>
<keyword evidence="8" id="KW-1185">Reference proteome</keyword>
<sequence>MAPKRAPPTQSSLYPIGDYEVAVDGKKFTCESGPSSIQINFSRNNRVKISEKDRIVSACPKEHMFLLLNPRDEDGFTKSHLQEVLKLYSKELPDMKYASNTGKQSAFLETCVFKGKYCSLVLKSTLSEVSDEILAAITYQIVPADTQYAEIPLAAVTSTHQKKGFGKLVYEELMKRLHNVGIRTIYCWADKESEGFWLKQGFVTIAEVDQKGKAKRLRIKSNIRKALCFPGGSTLMLSHLKKESSLDSANHEIASSWKYQCEGSPLSARNNSTDPVAGDSPKLGESFSESVYVDCLSGIRSPMDSITGKEDNNVVSDQATTADNETKCSTPGLKRSWEASLSSLQSKRIRANRDNDSEIAIEDLAISTAREQNQSKDASSSQVGLTKNPLPKTCKRNNGEQCRTVTGMSDSLIDMEAPPNGQNYRILLMDIGDENKRAWLTEVIRKLGGDVTLDGNMSTHIVTGKARKTLNFCTALCSGAWIVSPSWLKESFRQGRFANEASHILHDEEYQLKYETDLKSTVLRAKARPNSLLKGYDICVGPHVQLPIKTSSAIIKSAGGNVIRGVEKVKEASKAIYIGCEEDTEEALCAAKKRVWTFSSEWLMNCVMKQQLELQVSQFVESL</sequence>
<keyword evidence="3" id="KW-0539">Nucleus</keyword>
<feature type="domain" description="BRCT" evidence="5">
    <location>
        <begin position="528"/>
        <end position="612"/>
    </location>
</feature>
<comment type="subcellular location">
    <subcellularLocation>
        <location evidence="1">Nucleus</location>
    </subcellularLocation>
</comment>
<dbReference type="InterPro" id="IPR016181">
    <property type="entry name" value="Acyl_CoA_acyltransferase"/>
</dbReference>
<evidence type="ECO:0000313" key="7">
    <source>
        <dbReference type="EMBL" id="CAH2058532.1"/>
    </source>
</evidence>
<dbReference type="InterPro" id="IPR000182">
    <property type="entry name" value="GNAT_dom"/>
</dbReference>
<dbReference type="Gene3D" id="3.40.630.30">
    <property type="match status" value="1"/>
</dbReference>
<dbReference type="AlphaFoldDB" id="A0AAU9S500"/>
<dbReference type="GO" id="GO:0005634">
    <property type="term" value="C:nucleus"/>
    <property type="evidence" value="ECO:0007669"/>
    <property type="project" value="UniProtKB-SubCell"/>
</dbReference>
<feature type="domain" description="N-acetyltransferase" evidence="6">
    <location>
        <begin position="66"/>
        <end position="224"/>
    </location>
</feature>
<accession>A0AAU9S500</accession>
<dbReference type="SUPFAM" id="SSF55729">
    <property type="entry name" value="Acyl-CoA N-acyltransferases (Nat)"/>
    <property type="match status" value="1"/>
</dbReference>
<keyword evidence="2" id="KW-0227">DNA damage</keyword>
<dbReference type="GO" id="GO:0016747">
    <property type="term" value="F:acyltransferase activity, transferring groups other than amino-acyl groups"/>
    <property type="evidence" value="ECO:0007669"/>
    <property type="project" value="InterPro"/>
</dbReference>
<feature type="domain" description="BRCT" evidence="5">
    <location>
        <begin position="422"/>
        <end position="505"/>
    </location>
</feature>
<dbReference type="GO" id="GO:0006974">
    <property type="term" value="P:DNA damage response"/>
    <property type="evidence" value="ECO:0007669"/>
    <property type="project" value="UniProtKB-KW"/>
</dbReference>
<dbReference type="SMART" id="SM00292">
    <property type="entry name" value="BRCT"/>
    <property type="match status" value="2"/>
</dbReference>
<dbReference type="SUPFAM" id="SSF52113">
    <property type="entry name" value="BRCT domain"/>
    <property type="match status" value="2"/>
</dbReference>
<organism evidence="7 8">
    <name type="scientific">Thlaspi arvense</name>
    <name type="common">Field penny-cress</name>
    <dbReference type="NCBI Taxonomy" id="13288"/>
    <lineage>
        <taxon>Eukaryota</taxon>
        <taxon>Viridiplantae</taxon>
        <taxon>Streptophyta</taxon>
        <taxon>Embryophyta</taxon>
        <taxon>Tracheophyta</taxon>
        <taxon>Spermatophyta</taxon>
        <taxon>Magnoliopsida</taxon>
        <taxon>eudicotyledons</taxon>
        <taxon>Gunneridae</taxon>
        <taxon>Pentapetalae</taxon>
        <taxon>rosids</taxon>
        <taxon>malvids</taxon>
        <taxon>Brassicales</taxon>
        <taxon>Brassicaceae</taxon>
        <taxon>Thlaspideae</taxon>
        <taxon>Thlaspi</taxon>
    </lineage>
</organism>
<dbReference type="CDD" id="cd04301">
    <property type="entry name" value="NAT_SF"/>
    <property type="match status" value="1"/>
</dbReference>
<dbReference type="Pfam" id="PF00583">
    <property type="entry name" value="Acetyltransf_1"/>
    <property type="match status" value="1"/>
</dbReference>
<dbReference type="InterPro" id="IPR001357">
    <property type="entry name" value="BRCT_dom"/>
</dbReference>
<dbReference type="EMBL" id="OU466860">
    <property type="protein sequence ID" value="CAH2058532.1"/>
    <property type="molecule type" value="Genomic_DNA"/>
</dbReference>
<dbReference type="PANTHER" id="PTHR23196:SF8">
    <property type="entry name" value="N-ACETYLTRANSFERASE"/>
    <property type="match status" value="1"/>
</dbReference>
<evidence type="ECO:0008006" key="9">
    <source>
        <dbReference type="Google" id="ProtNLM"/>
    </source>
</evidence>
<evidence type="ECO:0000259" key="5">
    <source>
        <dbReference type="PROSITE" id="PS50172"/>
    </source>
</evidence>
<feature type="region of interest" description="Disordered" evidence="4">
    <location>
        <begin position="370"/>
        <end position="399"/>
    </location>
</feature>
<protein>
    <recommendedName>
        <fullName evidence="9">N-acetyltransferase</fullName>
    </recommendedName>
</protein>
<gene>
    <name evidence="7" type="ORF">TAV2_LOCUS14357</name>
</gene>
<evidence type="ECO:0000313" key="8">
    <source>
        <dbReference type="Proteomes" id="UP000836841"/>
    </source>
</evidence>
<dbReference type="Proteomes" id="UP000836841">
    <property type="component" value="Chromosome 4"/>
</dbReference>
<dbReference type="PANTHER" id="PTHR23196">
    <property type="entry name" value="PAX TRANSCRIPTION ACTIVATION DOMAIN INTERACTING PROTEIN"/>
    <property type="match status" value="1"/>
</dbReference>
<evidence type="ECO:0000259" key="6">
    <source>
        <dbReference type="PROSITE" id="PS51186"/>
    </source>
</evidence>
<proteinExistence type="predicted"/>
<dbReference type="InterPro" id="IPR051579">
    <property type="entry name" value="DDR_Transcriptional_Reg"/>
</dbReference>
<dbReference type="PROSITE" id="PS50172">
    <property type="entry name" value="BRCT"/>
    <property type="match status" value="2"/>
</dbReference>
<evidence type="ECO:0000256" key="4">
    <source>
        <dbReference type="SAM" id="MobiDB-lite"/>
    </source>
</evidence>
<evidence type="ECO:0000256" key="3">
    <source>
        <dbReference type="ARBA" id="ARBA00023242"/>
    </source>
</evidence>
<dbReference type="CDD" id="cd18432">
    <property type="entry name" value="BRCT_PAXIP1_rpt6_like"/>
    <property type="match status" value="1"/>
</dbReference>
<name>A0AAU9S500_THLAR</name>
<dbReference type="Pfam" id="PF16770">
    <property type="entry name" value="RTT107_BRCT_5"/>
    <property type="match status" value="1"/>
</dbReference>
<dbReference type="PROSITE" id="PS51186">
    <property type="entry name" value="GNAT"/>
    <property type="match status" value="1"/>
</dbReference>
<dbReference type="InterPro" id="IPR036420">
    <property type="entry name" value="BRCT_dom_sf"/>
</dbReference>
<dbReference type="Gene3D" id="3.40.50.10190">
    <property type="entry name" value="BRCT domain"/>
    <property type="match status" value="2"/>
</dbReference>
<dbReference type="Pfam" id="PF16589">
    <property type="entry name" value="BRCT_2"/>
    <property type="match status" value="1"/>
</dbReference>
<feature type="compositionally biased region" description="Polar residues" evidence="4">
    <location>
        <begin position="370"/>
        <end position="385"/>
    </location>
</feature>